<keyword evidence="3" id="KW-0813">Transport</keyword>
<feature type="transmembrane region" description="Helical" evidence="8">
    <location>
        <begin position="32"/>
        <end position="49"/>
    </location>
</feature>
<dbReference type="GO" id="GO:0016020">
    <property type="term" value="C:membrane"/>
    <property type="evidence" value="ECO:0007669"/>
    <property type="project" value="UniProtKB-SubCell"/>
</dbReference>
<organism evidence="10 11">
    <name type="scientific">Methanolapillus africanus</name>
    <dbReference type="NCBI Taxonomy" id="3028297"/>
    <lineage>
        <taxon>Archaea</taxon>
        <taxon>Methanobacteriati</taxon>
        <taxon>Methanobacteriota</taxon>
        <taxon>Stenosarchaea group</taxon>
        <taxon>Methanomicrobia</taxon>
        <taxon>Methanosarcinales</taxon>
        <taxon>Methanosarcinaceae</taxon>
        <taxon>Methanolapillus</taxon>
    </lineage>
</organism>
<feature type="transmembrane region" description="Helical" evidence="8">
    <location>
        <begin position="61"/>
        <end position="80"/>
    </location>
</feature>
<dbReference type="GO" id="GO:0006813">
    <property type="term" value="P:potassium ion transport"/>
    <property type="evidence" value="ECO:0007669"/>
    <property type="project" value="InterPro"/>
</dbReference>
<comment type="similarity">
    <text evidence="2">Belongs to the monovalent cation:proton antiporter 2 (CPA2) transporter (TC 2.A.37) family.</text>
</comment>
<dbReference type="AlphaFoldDB" id="A0AAE4SFD1"/>
<accession>A0AAE4SFD1</accession>
<dbReference type="InterPro" id="IPR038770">
    <property type="entry name" value="Na+/solute_symporter_sf"/>
</dbReference>
<name>A0AAE4SFD1_9EURY</name>
<dbReference type="PROSITE" id="PS51202">
    <property type="entry name" value="RCK_C"/>
    <property type="match status" value="2"/>
</dbReference>
<evidence type="ECO:0000256" key="6">
    <source>
        <dbReference type="ARBA" id="ARBA00023136"/>
    </source>
</evidence>
<dbReference type="InterPro" id="IPR036721">
    <property type="entry name" value="RCK_C_sf"/>
</dbReference>
<feature type="compositionally biased region" description="Basic and acidic residues" evidence="7">
    <location>
        <begin position="754"/>
        <end position="774"/>
    </location>
</feature>
<dbReference type="Gene3D" id="3.30.70.1450">
    <property type="entry name" value="Regulator of K+ conductance, C-terminal domain"/>
    <property type="match status" value="2"/>
</dbReference>
<dbReference type="InterPro" id="IPR006153">
    <property type="entry name" value="Cation/H_exchanger_TM"/>
</dbReference>
<evidence type="ECO:0000256" key="1">
    <source>
        <dbReference type="ARBA" id="ARBA00004141"/>
    </source>
</evidence>
<dbReference type="Gene3D" id="1.20.1530.20">
    <property type="match status" value="1"/>
</dbReference>
<feature type="transmembrane region" description="Helical" evidence="8">
    <location>
        <begin position="458"/>
        <end position="480"/>
    </location>
</feature>
<dbReference type="SUPFAM" id="SSF116726">
    <property type="entry name" value="TrkA C-terminal domain-like"/>
    <property type="match status" value="2"/>
</dbReference>
<feature type="transmembrane region" description="Helical" evidence="8">
    <location>
        <begin position="222"/>
        <end position="238"/>
    </location>
</feature>
<evidence type="ECO:0000256" key="5">
    <source>
        <dbReference type="ARBA" id="ARBA00022989"/>
    </source>
</evidence>
<evidence type="ECO:0000256" key="3">
    <source>
        <dbReference type="ARBA" id="ARBA00022448"/>
    </source>
</evidence>
<evidence type="ECO:0000256" key="8">
    <source>
        <dbReference type="SAM" id="Phobius"/>
    </source>
</evidence>
<feature type="transmembrane region" description="Helical" evidence="8">
    <location>
        <begin position="424"/>
        <end position="446"/>
    </location>
</feature>
<protein>
    <submittedName>
        <fullName evidence="10">Glutathione-regulated potassium-efflux system protein KefB</fullName>
    </submittedName>
</protein>
<feature type="transmembrane region" description="Helical" evidence="8">
    <location>
        <begin position="501"/>
        <end position="521"/>
    </location>
</feature>
<feature type="transmembrane region" description="Helical" evidence="8">
    <location>
        <begin position="92"/>
        <end position="113"/>
    </location>
</feature>
<evidence type="ECO:0000256" key="2">
    <source>
        <dbReference type="ARBA" id="ARBA00005551"/>
    </source>
</evidence>
<feature type="transmembrane region" description="Helical" evidence="8">
    <location>
        <begin position="119"/>
        <end position="138"/>
    </location>
</feature>
<dbReference type="GO" id="GO:0008324">
    <property type="term" value="F:monoatomic cation transmembrane transporter activity"/>
    <property type="evidence" value="ECO:0007669"/>
    <property type="project" value="InterPro"/>
</dbReference>
<feature type="transmembrane region" description="Helical" evidence="8">
    <location>
        <begin position="358"/>
        <end position="378"/>
    </location>
</feature>
<feature type="domain" description="RCK C-terminal" evidence="9">
    <location>
        <begin position="660"/>
        <end position="746"/>
    </location>
</feature>
<dbReference type="Proteomes" id="UP001271789">
    <property type="component" value="Unassembled WGS sequence"/>
</dbReference>
<evidence type="ECO:0000313" key="10">
    <source>
        <dbReference type="EMBL" id="MDV0447205.1"/>
    </source>
</evidence>
<evidence type="ECO:0000256" key="7">
    <source>
        <dbReference type="SAM" id="MobiDB-lite"/>
    </source>
</evidence>
<keyword evidence="5 8" id="KW-1133">Transmembrane helix</keyword>
<keyword evidence="11" id="KW-1185">Reference proteome</keyword>
<feature type="transmembrane region" description="Helical" evidence="8">
    <location>
        <begin position="299"/>
        <end position="320"/>
    </location>
</feature>
<evidence type="ECO:0000256" key="4">
    <source>
        <dbReference type="ARBA" id="ARBA00022692"/>
    </source>
</evidence>
<sequence length="774" mass="85180">MSGLAPLISDLALILIAAGAVTLIFKWLKQPLVLGYVVAGLFISQYFGFFPSVSDMENVTLWADIGVIFLLFGLGLEFSFKKLMKVGGSASITAITEVISMLVIGYLVGYFLGWSHIDSIFLGGMLAMSSTTIIIKAFEDLNLRAQKFTSIVFGVLVVEDLVAILMLVLLPTLAISQTSVGVEMIESFGRLVFFLALWFVLGIFLLPTMFKYMRKFMNDETLLIVSIGLCLGMVVLANKTGFSSALGAFIMGSILAETIDGEKIEHLTKPVKDLFGAIFFVSVGMMVDPAMLVTYAVPIIIVTLATYFGKMIFSSLGVLISGQNLKVSMQSGFSLAQIGEFAFIIAALGMSLGVTSDFLYPIVVAVSVITTFTTPYTIKISEPTYNLVKKILPERVMTFLDNFGSGSQTVNRQSDWRKVLKSNVMVILIYSVMLVFISMASVRYILPFLKAEIPGALGSLIAVAVTLLLMAPFLSALLLSKLRTPAFTALWNDRKFNRGPLVFIVLIRVALTAFFIAYVVFSEFTTQIGIVVILTILVILVALFSKTLRTQYAQLEKQFMTNLNEKSLSKLKKEDKNVAQSLMAQNVHLGTFDITADSTVAGKTLGELNFREKYGVSVVSITRAGEHHNIPRGTDRLYPADQIVVLGTDEQMELFKNEIEGHAEVQKKEDEVVLEQFVVDENSYLVGKTISECVIRDVANCLVVGVDRDDESFMNPKASFEFHEGDVVWVVGERANIRTLSKTCTMPECQEADETGKPEEKPEGQSEEQPAERS</sequence>
<dbReference type="GO" id="GO:1902600">
    <property type="term" value="P:proton transmembrane transport"/>
    <property type="evidence" value="ECO:0007669"/>
    <property type="project" value="InterPro"/>
</dbReference>
<keyword evidence="6 8" id="KW-0472">Membrane</keyword>
<feature type="transmembrane region" description="Helical" evidence="8">
    <location>
        <begin position="6"/>
        <end position="25"/>
    </location>
</feature>
<feature type="transmembrane region" description="Helical" evidence="8">
    <location>
        <begin position="332"/>
        <end position="352"/>
    </location>
</feature>
<feature type="transmembrane region" description="Helical" evidence="8">
    <location>
        <begin position="191"/>
        <end position="210"/>
    </location>
</feature>
<gene>
    <name evidence="10" type="primary">kefB</name>
    <name evidence="10" type="ORF">MsAg5_10840</name>
</gene>
<comment type="caution">
    <text evidence="10">The sequence shown here is derived from an EMBL/GenBank/DDBJ whole genome shotgun (WGS) entry which is preliminary data.</text>
</comment>
<comment type="subcellular location">
    <subcellularLocation>
        <location evidence="1">Membrane</location>
        <topology evidence="1">Multi-pass membrane protein</topology>
    </subcellularLocation>
</comment>
<dbReference type="GO" id="GO:0015297">
    <property type="term" value="F:antiporter activity"/>
    <property type="evidence" value="ECO:0007669"/>
    <property type="project" value="InterPro"/>
</dbReference>
<dbReference type="Pfam" id="PF00999">
    <property type="entry name" value="Na_H_Exchanger"/>
    <property type="match status" value="1"/>
</dbReference>
<feature type="region of interest" description="Disordered" evidence="7">
    <location>
        <begin position="746"/>
        <end position="774"/>
    </location>
</feature>
<dbReference type="EMBL" id="JAWDKD010000018">
    <property type="protein sequence ID" value="MDV0447205.1"/>
    <property type="molecule type" value="Genomic_DNA"/>
</dbReference>
<evidence type="ECO:0000259" key="9">
    <source>
        <dbReference type="PROSITE" id="PS51202"/>
    </source>
</evidence>
<proteinExistence type="inferred from homology"/>
<feature type="transmembrane region" description="Helical" evidence="8">
    <location>
        <begin position="150"/>
        <end position="171"/>
    </location>
</feature>
<evidence type="ECO:0000313" key="11">
    <source>
        <dbReference type="Proteomes" id="UP001271789"/>
    </source>
</evidence>
<keyword evidence="4 8" id="KW-0812">Transmembrane</keyword>
<dbReference type="RefSeq" id="WP_338099631.1">
    <property type="nucleotide sequence ID" value="NZ_JAWDKD010000018.1"/>
</dbReference>
<dbReference type="Pfam" id="PF02080">
    <property type="entry name" value="TrkA_C"/>
    <property type="match status" value="2"/>
</dbReference>
<dbReference type="InterPro" id="IPR006037">
    <property type="entry name" value="RCK_C"/>
</dbReference>
<feature type="transmembrane region" description="Helical" evidence="8">
    <location>
        <begin position="527"/>
        <end position="545"/>
    </location>
</feature>
<dbReference type="PANTHER" id="PTHR42751:SF3">
    <property type="entry name" value="SODIUM_GLUTAMATE SYMPORTER"/>
    <property type="match status" value="1"/>
</dbReference>
<feature type="domain" description="RCK C-terminal" evidence="9">
    <location>
        <begin position="577"/>
        <end position="657"/>
    </location>
</feature>
<dbReference type="PANTHER" id="PTHR42751">
    <property type="entry name" value="SODIUM/HYDROGEN EXCHANGER FAMILY/TRKA DOMAIN PROTEIN"/>
    <property type="match status" value="1"/>
</dbReference>
<reference evidence="10" key="1">
    <citation type="submission" date="2023-06" db="EMBL/GenBank/DDBJ databases">
        <title>Genome sequence of Methanosarcinaceae archaeon Ag5.</title>
        <authorList>
            <person name="Protasov E."/>
            <person name="Platt K."/>
            <person name="Poehlein A."/>
            <person name="Daniel R."/>
            <person name="Brune A."/>
        </authorList>
    </citation>
    <scope>NUCLEOTIDE SEQUENCE</scope>
    <source>
        <strain evidence="10">Ag5</strain>
    </source>
</reference>